<evidence type="ECO:0000313" key="15">
    <source>
        <dbReference type="EMBL" id="KAJ7208305.1"/>
    </source>
</evidence>
<dbReference type="InterPro" id="IPR050121">
    <property type="entry name" value="Cytochrome_P450_monoxygenase"/>
</dbReference>
<dbReference type="GO" id="GO:0004497">
    <property type="term" value="F:monooxygenase activity"/>
    <property type="evidence" value="ECO:0007669"/>
    <property type="project" value="UniProtKB-KW"/>
</dbReference>
<dbReference type="Pfam" id="PF00067">
    <property type="entry name" value="p450"/>
    <property type="match status" value="1"/>
</dbReference>
<evidence type="ECO:0000256" key="7">
    <source>
        <dbReference type="ARBA" id="ARBA00022723"/>
    </source>
</evidence>
<dbReference type="InterPro" id="IPR036396">
    <property type="entry name" value="Cyt_P450_sf"/>
</dbReference>
<dbReference type="GO" id="GO:0005506">
    <property type="term" value="F:iron ion binding"/>
    <property type="evidence" value="ECO:0007669"/>
    <property type="project" value="InterPro"/>
</dbReference>
<dbReference type="GO" id="GO:0020037">
    <property type="term" value="F:heme binding"/>
    <property type="evidence" value="ECO:0007669"/>
    <property type="project" value="InterPro"/>
</dbReference>
<keyword evidence="11" id="KW-0503">Monooxygenase</keyword>
<evidence type="ECO:0000313" key="16">
    <source>
        <dbReference type="Proteomes" id="UP001219525"/>
    </source>
</evidence>
<accession>A0AAD6VFG8</accession>
<evidence type="ECO:0000256" key="8">
    <source>
        <dbReference type="ARBA" id="ARBA00022989"/>
    </source>
</evidence>
<dbReference type="Gene3D" id="1.10.630.10">
    <property type="entry name" value="Cytochrome P450"/>
    <property type="match status" value="1"/>
</dbReference>
<keyword evidence="5 13" id="KW-0349">Heme</keyword>
<evidence type="ECO:0000256" key="12">
    <source>
        <dbReference type="ARBA" id="ARBA00023136"/>
    </source>
</evidence>
<dbReference type="PRINTS" id="PR00463">
    <property type="entry name" value="EP450I"/>
</dbReference>
<keyword evidence="9" id="KW-0560">Oxidoreductase</keyword>
<dbReference type="InterPro" id="IPR002401">
    <property type="entry name" value="Cyt_P450_E_grp-I"/>
</dbReference>
<evidence type="ECO:0000256" key="1">
    <source>
        <dbReference type="ARBA" id="ARBA00001971"/>
    </source>
</evidence>
<evidence type="ECO:0000256" key="9">
    <source>
        <dbReference type="ARBA" id="ARBA00023002"/>
    </source>
</evidence>
<keyword evidence="16" id="KW-1185">Reference proteome</keyword>
<protein>
    <submittedName>
        <fullName evidence="15">Cytochrome P450</fullName>
    </submittedName>
</protein>
<evidence type="ECO:0000256" key="14">
    <source>
        <dbReference type="SAM" id="MobiDB-lite"/>
    </source>
</evidence>
<evidence type="ECO:0000256" key="5">
    <source>
        <dbReference type="ARBA" id="ARBA00022617"/>
    </source>
</evidence>
<feature type="binding site" description="axial binding residue" evidence="13">
    <location>
        <position position="472"/>
    </location>
    <ligand>
        <name>heme</name>
        <dbReference type="ChEBI" id="CHEBI:30413"/>
    </ligand>
    <ligandPart>
        <name>Fe</name>
        <dbReference type="ChEBI" id="CHEBI:18248"/>
    </ligandPart>
</feature>
<comment type="cofactor">
    <cofactor evidence="1 13">
        <name>heme</name>
        <dbReference type="ChEBI" id="CHEBI:30413"/>
    </cofactor>
</comment>
<evidence type="ECO:0000256" key="11">
    <source>
        <dbReference type="ARBA" id="ARBA00023033"/>
    </source>
</evidence>
<keyword evidence="8" id="KW-1133">Transmembrane helix</keyword>
<gene>
    <name evidence="15" type="ORF">GGX14DRAFT_698039</name>
</gene>
<dbReference type="Proteomes" id="UP001219525">
    <property type="component" value="Unassembled WGS sequence"/>
</dbReference>
<comment type="caution">
    <text evidence="15">The sequence shown here is derived from an EMBL/GenBank/DDBJ whole genome shotgun (WGS) entry which is preliminary data.</text>
</comment>
<evidence type="ECO:0000256" key="13">
    <source>
        <dbReference type="PIRSR" id="PIRSR602401-1"/>
    </source>
</evidence>
<evidence type="ECO:0000256" key="4">
    <source>
        <dbReference type="ARBA" id="ARBA00010617"/>
    </source>
</evidence>
<proteinExistence type="inferred from homology"/>
<keyword evidence="7 13" id="KW-0479">Metal-binding</keyword>
<dbReference type="AlphaFoldDB" id="A0AAD6VFG8"/>
<comment type="subcellular location">
    <subcellularLocation>
        <location evidence="2">Membrane</location>
    </subcellularLocation>
</comment>
<name>A0AAD6VFG8_9AGAR</name>
<evidence type="ECO:0000256" key="6">
    <source>
        <dbReference type="ARBA" id="ARBA00022692"/>
    </source>
</evidence>
<keyword evidence="10 13" id="KW-0408">Iron</keyword>
<feature type="region of interest" description="Disordered" evidence="14">
    <location>
        <begin position="673"/>
        <end position="698"/>
    </location>
</feature>
<comment type="pathway">
    <text evidence="3">Secondary metabolite biosynthesis; terpenoid biosynthesis.</text>
</comment>
<reference evidence="15" key="1">
    <citation type="submission" date="2023-03" db="EMBL/GenBank/DDBJ databases">
        <title>Massive genome expansion in bonnet fungi (Mycena s.s.) driven by repeated elements and novel gene families across ecological guilds.</title>
        <authorList>
            <consortium name="Lawrence Berkeley National Laboratory"/>
            <person name="Harder C.B."/>
            <person name="Miyauchi S."/>
            <person name="Viragh M."/>
            <person name="Kuo A."/>
            <person name="Thoen E."/>
            <person name="Andreopoulos B."/>
            <person name="Lu D."/>
            <person name="Skrede I."/>
            <person name="Drula E."/>
            <person name="Henrissat B."/>
            <person name="Morin E."/>
            <person name="Kohler A."/>
            <person name="Barry K."/>
            <person name="LaButti K."/>
            <person name="Morin E."/>
            <person name="Salamov A."/>
            <person name="Lipzen A."/>
            <person name="Mereny Z."/>
            <person name="Hegedus B."/>
            <person name="Baldrian P."/>
            <person name="Stursova M."/>
            <person name="Weitz H."/>
            <person name="Taylor A."/>
            <person name="Grigoriev I.V."/>
            <person name="Nagy L.G."/>
            <person name="Martin F."/>
            <person name="Kauserud H."/>
        </authorList>
    </citation>
    <scope>NUCLEOTIDE SEQUENCE</scope>
    <source>
        <strain evidence="15">9144</strain>
    </source>
</reference>
<dbReference type="SUPFAM" id="SSF48264">
    <property type="entry name" value="Cytochrome P450"/>
    <property type="match status" value="1"/>
</dbReference>
<dbReference type="GO" id="GO:0016020">
    <property type="term" value="C:membrane"/>
    <property type="evidence" value="ECO:0007669"/>
    <property type="project" value="UniProtKB-SubCell"/>
</dbReference>
<evidence type="ECO:0000256" key="2">
    <source>
        <dbReference type="ARBA" id="ARBA00004370"/>
    </source>
</evidence>
<dbReference type="InterPro" id="IPR001128">
    <property type="entry name" value="Cyt_P450"/>
</dbReference>
<dbReference type="EMBL" id="JARJCW010000034">
    <property type="protein sequence ID" value="KAJ7208305.1"/>
    <property type="molecule type" value="Genomic_DNA"/>
</dbReference>
<keyword evidence="12" id="KW-0472">Membrane</keyword>
<dbReference type="GO" id="GO:0016705">
    <property type="term" value="F:oxidoreductase activity, acting on paired donors, with incorporation or reduction of molecular oxygen"/>
    <property type="evidence" value="ECO:0007669"/>
    <property type="project" value="InterPro"/>
</dbReference>
<feature type="region of interest" description="Disordered" evidence="14">
    <location>
        <begin position="630"/>
        <end position="653"/>
    </location>
</feature>
<dbReference type="PANTHER" id="PTHR24305">
    <property type="entry name" value="CYTOCHROME P450"/>
    <property type="match status" value="1"/>
</dbReference>
<keyword evidence="6" id="KW-0812">Transmembrane</keyword>
<dbReference type="PANTHER" id="PTHR24305:SF166">
    <property type="entry name" value="CYTOCHROME P450 12A4, MITOCHONDRIAL-RELATED"/>
    <property type="match status" value="1"/>
</dbReference>
<organism evidence="15 16">
    <name type="scientific">Mycena pura</name>
    <dbReference type="NCBI Taxonomy" id="153505"/>
    <lineage>
        <taxon>Eukaryota</taxon>
        <taxon>Fungi</taxon>
        <taxon>Dikarya</taxon>
        <taxon>Basidiomycota</taxon>
        <taxon>Agaricomycotina</taxon>
        <taxon>Agaricomycetes</taxon>
        <taxon>Agaricomycetidae</taxon>
        <taxon>Agaricales</taxon>
        <taxon>Marasmiineae</taxon>
        <taxon>Mycenaceae</taxon>
        <taxon>Mycena</taxon>
    </lineage>
</organism>
<comment type="similarity">
    <text evidence="4">Belongs to the cytochrome P450 family.</text>
</comment>
<evidence type="ECO:0000256" key="3">
    <source>
        <dbReference type="ARBA" id="ARBA00004721"/>
    </source>
</evidence>
<sequence length="698" mass="76933">MSNFLETGVKYAAEHNLSAASALISILAVYVVLSQTRRRSTISDLPGPPSPSWLFGHMLQLLLPRSYGDYEFEWQKLYGPVYRLRGCFGQERLMISDPVSLQYILNSPHFAFGPLMENLVHLLHGKESIMGVKEENHKRLRAALSIGFTPAAVRNYRPGFLKAAQTATEEFESSPHASVNVSPLLGNATLGAISEAVLGYSTKDLGEEFLLNNFRIHALASALSPTRIISDAIGMRLPSWVWSTAIYLPIQPFATVVRVRALADQIGSQVIQNKREAARRGLEIDTDLYGQLLDVEHSKNALTESEIIAQTSIILAAGQDTTTNTLSFALLELAKNPTLQDELRAEIHSFVGAARADHVPYDNMPLLNAFMKEVLRMYPAEAISERIALQDTAIPLTGSVTTSAGEAVSEIRIRKGQIVMLGLSSYQRLESRWGADAHEFKPSRWLHGTMYQGEAIGPYANLLSFLGGPRTCLGWRFAILEMQVFICELVGKFSFALPEDSSTRARFATTLQPMTSDGEKGVILCVKRIIVAKGVNTFVPSNVSAAACVATGNRKFPAIPSVLNRALGVYATLENPEVRWDALPYQGQPGISNPEDPTTLGLSTHPELWSHCIRRAHHLLVHRAANLQEDSDHESCQDSDPTTSPSPPLRLPRHVTRRYVTCRLAAATSHHLPANRLALMPPPPPPQIATKPRRRVTR</sequence>
<evidence type="ECO:0000256" key="10">
    <source>
        <dbReference type="ARBA" id="ARBA00023004"/>
    </source>
</evidence>
<dbReference type="PRINTS" id="PR00385">
    <property type="entry name" value="P450"/>
</dbReference>